<reference evidence="7" key="1">
    <citation type="submission" date="2016-10" db="EMBL/GenBank/DDBJ databases">
        <authorList>
            <person name="Varghese N."/>
            <person name="Submissions S."/>
        </authorList>
    </citation>
    <scope>NUCLEOTIDE SEQUENCE [LARGE SCALE GENOMIC DNA]</scope>
    <source>
        <strain evidence="7">CGMCC 1.9108</strain>
    </source>
</reference>
<dbReference type="SUPFAM" id="SSF46689">
    <property type="entry name" value="Homeodomain-like"/>
    <property type="match status" value="1"/>
</dbReference>
<dbReference type="InterPro" id="IPR037923">
    <property type="entry name" value="HTH-like"/>
</dbReference>
<dbReference type="PANTHER" id="PTHR46796:SF6">
    <property type="entry name" value="ARAC SUBFAMILY"/>
    <property type="match status" value="1"/>
</dbReference>
<feature type="domain" description="HTH araC/xylS-type" evidence="5">
    <location>
        <begin position="166"/>
        <end position="264"/>
    </location>
</feature>
<dbReference type="SUPFAM" id="SSF51215">
    <property type="entry name" value="Regulatory protein AraC"/>
    <property type="match status" value="1"/>
</dbReference>
<dbReference type="InterPro" id="IPR009057">
    <property type="entry name" value="Homeodomain-like_sf"/>
</dbReference>
<dbReference type="InterPro" id="IPR050204">
    <property type="entry name" value="AraC_XylS_family_regulators"/>
</dbReference>
<keyword evidence="7" id="KW-1185">Reference proteome</keyword>
<evidence type="ECO:0000256" key="3">
    <source>
        <dbReference type="ARBA" id="ARBA00023159"/>
    </source>
</evidence>
<dbReference type="InterPro" id="IPR018060">
    <property type="entry name" value="HTH_AraC"/>
</dbReference>
<protein>
    <submittedName>
        <fullName evidence="6">Transcriptional regulator, AraC family</fullName>
    </submittedName>
</protein>
<evidence type="ECO:0000256" key="4">
    <source>
        <dbReference type="ARBA" id="ARBA00023163"/>
    </source>
</evidence>
<proteinExistence type="predicted"/>
<dbReference type="Pfam" id="PF12833">
    <property type="entry name" value="HTH_18"/>
    <property type="match status" value="1"/>
</dbReference>
<dbReference type="PROSITE" id="PS00041">
    <property type="entry name" value="HTH_ARAC_FAMILY_1"/>
    <property type="match status" value="1"/>
</dbReference>
<evidence type="ECO:0000313" key="7">
    <source>
        <dbReference type="Proteomes" id="UP000199628"/>
    </source>
</evidence>
<dbReference type="PANTHER" id="PTHR46796">
    <property type="entry name" value="HTH-TYPE TRANSCRIPTIONAL ACTIVATOR RHAS-RELATED"/>
    <property type="match status" value="1"/>
</dbReference>
<dbReference type="Gene3D" id="1.10.10.60">
    <property type="entry name" value="Homeodomain-like"/>
    <property type="match status" value="2"/>
</dbReference>
<dbReference type="GO" id="GO:0003700">
    <property type="term" value="F:DNA-binding transcription factor activity"/>
    <property type="evidence" value="ECO:0007669"/>
    <property type="project" value="InterPro"/>
</dbReference>
<dbReference type="RefSeq" id="WP_093027035.1">
    <property type="nucleotide sequence ID" value="NZ_FMZV01000001.1"/>
</dbReference>
<gene>
    <name evidence="6" type="ORF">SAMN04488239_101334</name>
</gene>
<dbReference type="InterPro" id="IPR018062">
    <property type="entry name" value="HTH_AraC-typ_CS"/>
</dbReference>
<dbReference type="OrthoDB" id="9814125at2"/>
<dbReference type="Proteomes" id="UP000199628">
    <property type="component" value="Unassembled WGS sequence"/>
</dbReference>
<evidence type="ECO:0000256" key="1">
    <source>
        <dbReference type="ARBA" id="ARBA00023015"/>
    </source>
</evidence>
<sequence length="266" mass="29085">MALVPEPLAEIRLQTLAQLAAGGRWQIELPHDRDHHLLVWITRGQGTCLLDGAREGFGAHNALFVPARHLMALYPGRGCIGLALAIPGHTGIILPARPRHLRVRDSGSQAELSGLLEAVGREQSGNRPLSTSAIAAWTELVAIWLRRFDEKQEIYGIDSPSRRLCRTYLAAIVERFDSGDNVSNIASRLEFSPEHLTRMCKSATGLTAHELLSGRVEHAARTLVCHSGASFGDISRALGFSSAQSFSRFVRHQTGHSPRALRDRGA</sequence>
<dbReference type="EMBL" id="FMZV01000001">
    <property type="protein sequence ID" value="SDC16740.1"/>
    <property type="molecule type" value="Genomic_DNA"/>
</dbReference>
<keyword evidence="4" id="KW-0804">Transcription</keyword>
<name>A0A1G6JDG4_9RHOB</name>
<organism evidence="6 7">
    <name type="scientific">Ruegeria marina</name>
    <dbReference type="NCBI Taxonomy" id="639004"/>
    <lineage>
        <taxon>Bacteria</taxon>
        <taxon>Pseudomonadati</taxon>
        <taxon>Pseudomonadota</taxon>
        <taxon>Alphaproteobacteria</taxon>
        <taxon>Rhodobacterales</taxon>
        <taxon>Roseobacteraceae</taxon>
        <taxon>Ruegeria</taxon>
    </lineage>
</organism>
<accession>A0A1G6JDG4</accession>
<dbReference type="STRING" id="639004.SAMN04488239_101334"/>
<evidence type="ECO:0000256" key="2">
    <source>
        <dbReference type="ARBA" id="ARBA00023125"/>
    </source>
</evidence>
<dbReference type="SMART" id="SM00342">
    <property type="entry name" value="HTH_ARAC"/>
    <property type="match status" value="1"/>
</dbReference>
<keyword evidence="2" id="KW-0238">DNA-binding</keyword>
<dbReference type="PROSITE" id="PS01124">
    <property type="entry name" value="HTH_ARAC_FAMILY_2"/>
    <property type="match status" value="1"/>
</dbReference>
<keyword evidence="1" id="KW-0805">Transcription regulation</keyword>
<dbReference type="AlphaFoldDB" id="A0A1G6JDG4"/>
<evidence type="ECO:0000313" key="6">
    <source>
        <dbReference type="EMBL" id="SDC16740.1"/>
    </source>
</evidence>
<evidence type="ECO:0000259" key="5">
    <source>
        <dbReference type="PROSITE" id="PS01124"/>
    </source>
</evidence>
<dbReference type="GO" id="GO:0043565">
    <property type="term" value="F:sequence-specific DNA binding"/>
    <property type="evidence" value="ECO:0007669"/>
    <property type="project" value="InterPro"/>
</dbReference>
<keyword evidence="3" id="KW-0010">Activator</keyword>